<evidence type="ECO:0000256" key="12">
    <source>
        <dbReference type="SAM" id="MobiDB-lite"/>
    </source>
</evidence>
<dbReference type="SUPFAM" id="SSF52540">
    <property type="entry name" value="P-loop containing nucleoside triphosphate hydrolases"/>
    <property type="match status" value="1"/>
</dbReference>
<evidence type="ECO:0000256" key="8">
    <source>
        <dbReference type="ARBA" id="ARBA00022840"/>
    </source>
</evidence>
<evidence type="ECO:0000256" key="2">
    <source>
        <dbReference type="ARBA" id="ARBA00022679"/>
    </source>
</evidence>
<feature type="domain" description="AAA+ ATPase" evidence="13">
    <location>
        <begin position="69"/>
        <end position="211"/>
    </location>
</feature>
<dbReference type="InterPro" id="IPR012763">
    <property type="entry name" value="DNA_pol_III_sug/sutau_N"/>
</dbReference>
<dbReference type="CDD" id="cd18137">
    <property type="entry name" value="HLD_clamp_pol_III_gamma_tau"/>
    <property type="match status" value="1"/>
</dbReference>
<dbReference type="EMBL" id="CP042430">
    <property type="protein sequence ID" value="QEC47450.1"/>
    <property type="molecule type" value="Genomic_DNA"/>
</dbReference>
<name>A0A5B8U394_9ACTN</name>
<evidence type="ECO:0000256" key="3">
    <source>
        <dbReference type="ARBA" id="ARBA00022695"/>
    </source>
</evidence>
<evidence type="ECO:0000256" key="5">
    <source>
        <dbReference type="ARBA" id="ARBA00022723"/>
    </source>
</evidence>
<keyword evidence="3 11" id="KW-0548">Nucleotidyltransferase</keyword>
<keyword evidence="7" id="KW-0862">Zinc</keyword>
<dbReference type="GO" id="GO:0003677">
    <property type="term" value="F:DNA binding"/>
    <property type="evidence" value="ECO:0007669"/>
    <property type="project" value="InterPro"/>
</dbReference>
<protein>
    <recommendedName>
        <fullName evidence="11">DNA polymerase III subunit gamma/tau</fullName>
        <ecNumber evidence="11">2.7.7.7</ecNumber>
    </recommendedName>
</protein>
<organism evidence="14 15">
    <name type="scientific">Baekduia soli</name>
    <dbReference type="NCBI Taxonomy" id="496014"/>
    <lineage>
        <taxon>Bacteria</taxon>
        <taxon>Bacillati</taxon>
        <taxon>Actinomycetota</taxon>
        <taxon>Thermoleophilia</taxon>
        <taxon>Solirubrobacterales</taxon>
        <taxon>Baekduiaceae</taxon>
        <taxon>Baekduia</taxon>
    </lineage>
</organism>
<feature type="compositionally biased region" description="Low complexity" evidence="12">
    <location>
        <begin position="415"/>
        <end position="431"/>
    </location>
</feature>
<dbReference type="SMART" id="SM00382">
    <property type="entry name" value="AAA"/>
    <property type="match status" value="1"/>
</dbReference>
<keyword evidence="2 11" id="KW-0808">Transferase</keyword>
<evidence type="ECO:0000256" key="7">
    <source>
        <dbReference type="ARBA" id="ARBA00022833"/>
    </source>
</evidence>
<feature type="compositionally biased region" description="Pro residues" evidence="12">
    <location>
        <begin position="432"/>
        <end position="442"/>
    </location>
</feature>
<dbReference type="InterPro" id="IPR008921">
    <property type="entry name" value="DNA_pol3_clamp-load_cplx_C"/>
</dbReference>
<dbReference type="FunFam" id="3.40.50.300:FF:000014">
    <property type="entry name" value="DNA polymerase III subunit gamma/tau"/>
    <property type="match status" value="1"/>
</dbReference>
<feature type="region of interest" description="Disordered" evidence="12">
    <location>
        <begin position="1"/>
        <end position="41"/>
    </location>
</feature>
<dbReference type="NCBIfam" id="TIGR02397">
    <property type="entry name" value="dnaX_nterm"/>
    <property type="match status" value="1"/>
</dbReference>
<comment type="similarity">
    <text evidence="1 11">Belongs to the DnaX/STICHEL family.</text>
</comment>
<evidence type="ECO:0000313" key="15">
    <source>
        <dbReference type="Proteomes" id="UP000321805"/>
    </source>
</evidence>
<dbReference type="GO" id="GO:0003887">
    <property type="term" value="F:DNA-directed DNA polymerase activity"/>
    <property type="evidence" value="ECO:0007669"/>
    <property type="project" value="UniProtKB-KW"/>
</dbReference>
<dbReference type="Gene3D" id="1.10.8.60">
    <property type="match status" value="1"/>
</dbReference>
<keyword evidence="15" id="KW-1185">Reference proteome</keyword>
<evidence type="ECO:0000256" key="6">
    <source>
        <dbReference type="ARBA" id="ARBA00022741"/>
    </source>
</evidence>
<dbReference type="Pfam" id="PF12169">
    <property type="entry name" value="DNA_pol3_gamma3"/>
    <property type="match status" value="1"/>
</dbReference>
<dbReference type="InterPro" id="IPR027417">
    <property type="entry name" value="P-loop_NTPase"/>
</dbReference>
<dbReference type="GO" id="GO:0009360">
    <property type="term" value="C:DNA polymerase III complex"/>
    <property type="evidence" value="ECO:0007669"/>
    <property type="project" value="InterPro"/>
</dbReference>
<reference evidence="14 15" key="1">
    <citation type="journal article" date="2018" name="J. Microbiol.">
        <title>Baekduia soli gen. nov., sp. nov., a novel bacterium isolated from the soil of Baekdu Mountain and proposal of a novel family name, Baekduiaceae fam. nov.</title>
        <authorList>
            <person name="An D.S."/>
            <person name="Siddiqi M.Z."/>
            <person name="Kim K.H."/>
            <person name="Yu H.S."/>
            <person name="Im W.T."/>
        </authorList>
    </citation>
    <scope>NUCLEOTIDE SEQUENCE [LARGE SCALE GENOMIC DNA]</scope>
    <source>
        <strain evidence="14 15">BR7-21</strain>
    </source>
</reference>
<evidence type="ECO:0000256" key="11">
    <source>
        <dbReference type="RuleBase" id="RU364063"/>
    </source>
</evidence>
<accession>A0A5B8U394</accession>
<dbReference type="InterPro" id="IPR045085">
    <property type="entry name" value="HLD_clamp_pol_III_gamma_tau"/>
</dbReference>
<comment type="catalytic activity">
    <reaction evidence="10 11">
        <text>DNA(n) + a 2'-deoxyribonucleoside 5'-triphosphate = DNA(n+1) + diphosphate</text>
        <dbReference type="Rhea" id="RHEA:22508"/>
        <dbReference type="Rhea" id="RHEA-COMP:17339"/>
        <dbReference type="Rhea" id="RHEA-COMP:17340"/>
        <dbReference type="ChEBI" id="CHEBI:33019"/>
        <dbReference type="ChEBI" id="CHEBI:61560"/>
        <dbReference type="ChEBI" id="CHEBI:173112"/>
        <dbReference type="EC" id="2.7.7.7"/>
    </reaction>
</comment>
<dbReference type="Gene3D" id="1.20.272.10">
    <property type="match status" value="1"/>
</dbReference>
<dbReference type="InterPro" id="IPR003593">
    <property type="entry name" value="AAA+_ATPase"/>
</dbReference>
<feature type="compositionally biased region" description="Low complexity" evidence="12">
    <location>
        <begin position="443"/>
        <end position="454"/>
    </location>
</feature>
<keyword evidence="5" id="KW-0479">Metal-binding</keyword>
<dbReference type="InterPro" id="IPR022754">
    <property type="entry name" value="DNA_pol_III_gamma-3"/>
</dbReference>
<dbReference type="CDD" id="cd00009">
    <property type="entry name" value="AAA"/>
    <property type="match status" value="1"/>
</dbReference>
<keyword evidence="9 11" id="KW-0239">DNA-directed DNA polymerase</keyword>
<dbReference type="GO" id="GO:0046872">
    <property type="term" value="F:metal ion binding"/>
    <property type="evidence" value="ECO:0007669"/>
    <property type="project" value="UniProtKB-KW"/>
</dbReference>
<dbReference type="AlphaFoldDB" id="A0A5B8U394"/>
<evidence type="ECO:0000256" key="1">
    <source>
        <dbReference type="ARBA" id="ARBA00006360"/>
    </source>
</evidence>
<dbReference type="OrthoDB" id="9810148at2"/>
<dbReference type="GO" id="GO:0006261">
    <property type="term" value="P:DNA-templated DNA replication"/>
    <property type="evidence" value="ECO:0007669"/>
    <property type="project" value="TreeGrafter"/>
</dbReference>
<dbReference type="SUPFAM" id="SSF48019">
    <property type="entry name" value="post-AAA+ oligomerization domain-like"/>
    <property type="match status" value="1"/>
</dbReference>
<dbReference type="Pfam" id="PF22608">
    <property type="entry name" value="DNAX_ATPase_lid"/>
    <property type="match status" value="1"/>
</dbReference>
<evidence type="ECO:0000256" key="9">
    <source>
        <dbReference type="ARBA" id="ARBA00022932"/>
    </source>
</evidence>
<dbReference type="EC" id="2.7.7.7" evidence="11"/>
<dbReference type="Proteomes" id="UP000321805">
    <property type="component" value="Chromosome"/>
</dbReference>
<feature type="region of interest" description="Disordered" evidence="12">
    <location>
        <begin position="415"/>
        <end position="479"/>
    </location>
</feature>
<dbReference type="NCBIfam" id="NF004046">
    <property type="entry name" value="PRK05563.1"/>
    <property type="match status" value="1"/>
</dbReference>
<dbReference type="PANTHER" id="PTHR11669">
    <property type="entry name" value="REPLICATION FACTOR C / DNA POLYMERASE III GAMMA-TAU SUBUNIT"/>
    <property type="match status" value="1"/>
</dbReference>
<sequence>MADYADRWSRPRAGTRRGPARGPRSPYTRLPVPAGPSLYRRHRPRTFDDVIGQEHVVRTLRNAIEQGKVHHAYLFVGSRGTGKTSMAKMLAACLNCEQGPTVTPCGRCESCVSIASASSMDVIEMDAASNNSVDDIRELRDSVQYAPVGGRYKVYILDEAHMLSTAAWNAFLKTLEEPPPSTIFVLATTEAAKIMDTVVDRCHRFDFRRPTVEQLATVVQRVAGKEAIEIAPDAVALVARNATGSYRDALGTLEQLVTYSGTSIDTDDALAVLGVADDDLLFGALDAVGARDARAAWQVTARLAESGRDAAQFLRDLETHARDVLVVQTLGEVPSQLAMTAERDARLADQAGRLTGADTVRLLDLLAAGMRLAKDGADAQTQLEVALVKAAAPEVDPSTRALLARLERLEQALSGAAPAPRPAAVPHAAAPAPAPPAPPAPHAPVAEPGAAAPEPAREEAPSAVAVAEPTPAPAPPPLGELDLAMVQELWPAVLQGVAETNQMLAGCLAEARPITVAGRDVTLAFTPAMAFQKRKAEDAASRRVLGAAFQALTGVPPRLLYETREPEELGVEPEVLGEDDFIARLRAEFDAVDHQPDEEGPA</sequence>
<comment type="function">
    <text evidence="11">DNA polymerase III is a complex, multichain enzyme responsible for most of the replicative synthesis in bacteria. This DNA polymerase also exhibits 3' to 5' exonuclease activity.</text>
</comment>
<keyword evidence="6 11" id="KW-0547">Nucleotide-binding</keyword>
<dbReference type="KEGG" id="bsol:FSW04_07565"/>
<proteinExistence type="inferred from homology"/>
<dbReference type="PANTHER" id="PTHR11669:SF0">
    <property type="entry name" value="PROTEIN STICHEL-LIKE 2"/>
    <property type="match status" value="1"/>
</dbReference>
<keyword evidence="4 11" id="KW-0235">DNA replication</keyword>
<keyword evidence="8 11" id="KW-0067">ATP-binding</keyword>
<dbReference type="InterPro" id="IPR050238">
    <property type="entry name" value="DNA_Rep/Repair_Clamp_Loader"/>
</dbReference>
<dbReference type="Pfam" id="PF13177">
    <property type="entry name" value="DNA_pol3_delta2"/>
    <property type="match status" value="1"/>
</dbReference>
<dbReference type="GO" id="GO:0005524">
    <property type="term" value="F:ATP binding"/>
    <property type="evidence" value="ECO:0007669"/>
    <property type="project" value="UniProtKB-KW"/>
</dbReference>
<evidence type="ECO:0000259" key="13">
    <source>
        <dbReference type="SMART" id="SM00382"/>
    </source>
</evidence>
<dbReference type="Gene3D" id="3.40.50.300">
    <property type="entry name" value="P-loop containing nucleotide triphosphate hydrolases"/>
    <property type="match status" value="1"/>
</dbReference>
<evidence type="ECO:0000313" key="14">
    <source>
        <dbReference type="EMBL" id="QEC47450.1"/>
    </source>
</evidence>
<gene>
    <name evidence="11 14" type="primary">dnaX</name>
    <name evidence="14" type="ORF">FSW04_07565</name>
</gene>
<evidence type="ECO:0000256" key="4">
    <source>
        <dbReference type="ARBA" id="ARBA00022705"/>
    </source>
</evidence>
<evidence type="ECO:0000256" key="10">
    <source>
        <dbReference type="ARBA" id="ARBA00049244"/>
    </source>
</evidence>
<comment type="subunit">
    <text evidence="11">DNA polymerase III contains a core (composed of alpha, epsilon and theta chains) that associates with a tau subunit. This core dimerizes to form the POLIII' complex. PolIII' associates with the gamma complex (composed of gamma, delta, delta', psi and chi chains) and with the beta chain to form the complete DNA polymerase III complex.</text>
</comment>